<protein>
    <submittedName>
        <fullName evidence="1">Uncharacterized protein</fullName>
    </submittedName>
</protein>
<dbReference type="RefSeq" id="XP_027610497.1">
    <property type="nucleotide sequence ID" value="XM_027754696.1"/>
</dbReference>
<evidence type="ECO:0000313" key="2">
    <source>
        <dbReference type="Proteomes" id="UP000287166"/>
    </source>
</evidence>
<dbReference type="GeneID" id="38776501"/>
<keyword evidence="2" id="KW-1185">Reference proteome</keyword>
<dbReference type="AlphaFoldDB" id="A0A401GBN4"/>
<dbReference type="OrthoDB" id="3224367at2759"/>
<gene>
    <name evidence="1" type="ORF">SCP_0207840</name>
</gene>
<evidence type="ECO:0000313" key="1">
    <source>
        <dbReference type="EMBL" id="GBE79584.1"/>
    </source>
</evidence>
<sequence length="261" mass="28271">MASLFPPSGPTLPPFRTLLIQGPYHPTAPIHLVLSHTTENPSAKAILLSTSKKKLFSSLKESLDDWLATHGSDGRVCNSASRVNIHYPRSPAHLALLLSMLHTYNGAFYHPKTTIDSATSLLVLHELSAYFLLNNSEATVSSYLSLVSHALAAATTLSSDSSDVVLALFDSGLEQLKLPIIRPVSHDASDGNPPPIRSELVAGFVQRYFQWVGVVEVDIEVAHPAVSGRMVMITLRGGSEDEITWKWSESGDAGGVTFSWQ</sequence>
<reference evidence="1 2" key="1">
    <citation type="journal article" date="2018" name="Sci. Rep.">
        <title>Genome sequence of the cauliflower mushroom Sparassis crispa (Hanabiratake) and its association with beneficial usage.</title>
        <authorList>
            <person name="Kiyama R."/>
            <person name="Furutani Y."/>
            <person name="Kawaguchi K."/>
            <person name="Nakanishi T."/>
        </authorList>
    </citation>
    <scope>NUCLEOTIDE SEQUENCE [LARGE SCALE GENOMIC DNA]</scope>
</reference>
<organism evidence="1 2">
    <name type="scientific">Sparassis crispa</name>
    <dbReference type="NCBI Taxonomy" id="139825"/>
    <lineage>
        <taxon>Eukaryota</taxon>
        <taxon>Fungi</taxon>
        <taxon>Dikarya</taxon>
        <taxon>Basidiomycota</taxon>
        <taxon>Agaricomycotina</taxon>
        <taxon>Agaricomycetes</taxon>
        <taxon>Polyporales</taxon>
        <taxon>Sparassidaceae</taxon>
        <taxon>Sparassis</taxon>
    </lineage>
</organism>
<dbReference type="InParanoid" id="A0A401GBN4"/>
<dbReference type="EMBL" id="BFAD01000002">
    <property type="protein sequence ID" value="GBE79584.1"/>
    <property type="molecule type" value="Genomic_DNA"/>
</dbReference>
<proteinExistence type="predicted"/>
<dbReference type="STRING" id="139825.A0A401GBN4"/>
<comment type="caution">
    <text evidence="1">The sequence shown here is derived from an EMBL/GenBank/DDBJ whole genome shotgun (WGS) entry which is preliminary data.</text>
</comment>
<dbReference type="Proteomes" id="UP000287166">
    <property type="component" value="Unassembled WGS sequence"/>
</dbReference>
<accession>A0A401GBN4</accession>
<name>A0A401GBN4_9APHY</name>